<dbReference type="RefSeq" id="WP_077719908.1">
    <property type="nucleotide sequence ID" value="NZ_CP019699.1"/>
</dbReference>
<keyword evidence="1" id="KW-0328">Glycosyltransferase</keyword>
<dbReference type="InterPro" id="IPR050748">
    <property type="entry name" value="Glycosyltrans_8_dom-fam"/>
</dbReference>
<evidence type="ECO:0000256" key="1">
    <source>
        <dbReference type="ARBA" id="ARBA00022676"/>
    </source>
</evidence>
<dbReference type="Pfam" id="PF01501">
    <property type="entry name" value="Glyco_transf_8"/>
    <property type="match status" value="1"/>
</dbReference>
<dbReference type="AlphaFoldDB" id="A0A1U9K7P5"/>
<organism evidence="4 5">
    <name type="scientific">Novibacillus thermophilus</name>
    <dbReference type="NCBI Taxonomy" id="1471761"/>
    <lineage>
        <taxon>Bacteria</taxon>
        <taxon>Bacillati</taxon>
        <taxon>Bacillota</taxon>
        <taxon>Bacilli</taxon>
        <taxon>Bacillales</taxon>
        <taxon>Thermoactinomycetaceae</taxon>
        <taxon>Novibacillus</taxon>
    </lineage>
</organism>
<dbReference type="Proteomes" id="UP000188603">
    <property type="component" value="Chromosome"/>
</dbReference>
<dbReference type="STRING" id="1471761.B0W44_09985"/>
<dbReference type="EMBL" id="CP019699">
    <property type="protein sequence ID" value="AQS56048.1"/>
    <property type="molecule type" value="Genomic_DNA"/>
</dbReference>
<dbReference type="InterPro" id="IPR029044">
    <property type="entry name" value="Nucleotide-diphossugar_trans"/>
</dbReference>
<dbReference type="GO" id="GO:0016757">
    <property type="term" value="F:glycosyltransferase activity"/>
    <property type="evidence" value="ECO:0007669"/>
    <property type="project" value="UniProtKB-KW"/>
</dbReference>
<dbReference type="OrthoDB" id="5672604at2"/>
<gene>
    <name evidence="4" type="ORF">B0W44_09985</name>
</gene>
<evidence type="ECO:0000256" key="2">
    <source>
        <dbReference type="ARBA" id="ARBA00022679"/>
    </source>
</evidence>
<evidence type="ECO:0000313" key="4">
    <source>
        <dbReference type="EMBL" id="AQS56048.1"/>
    </source>
</evidence>
<reference evidence="4 5" key="1">
    <citation type="journal article" date="2015" name="Int. J. Syst. Evol. Microbiol.">
        <title>Novibacillus thermophilus gen. nov., sp. nov., a Gram-staining-negative and moderately thermophilic member of the family Thermoactinomycetaceae.</title>
        <authorList>
            <person name="Yang G."/>
            <person name="Chen J."/>
            <person name="Zhou S."/>
        </authorList>
    </citation>
    <scope>NUCLEOTIDE SEQUENCE [LARGE SCALE GENOMIC DNA]</scope>
    <source>
        <strain evidence="4 5">SG-1</strain>
    </source>
</reference>
<keyword evidence="5" id="KW-1185">Reference proteome</keyword>
<dbReference type="SUPFAM" id="SSF53448">
    <property type="entry name" value="Nucleotide-diphospho-sugar transferases"/>
    <property type="match status" value="1"/>
</dbReference>
<dbReference type="GO" id="GO:0046872">
    <property type="term" value="F:metal ion binding"/>
    <property type="evidence" value="ECO:0007669"/>
    <property type="project" value="UniProtKB-KW"/>
</dbReference>
<protein>
    <submittedName>
        <fullName evidence="4">Glycosyl transferase family 8</fullName>
    </submittedName>
</protein>
<dbReference type="InterPro" id="IPR002495">
    <property type="entry name" value="Glyco_trans_8"/>
</dbReference>
<dbReference type="CDD" id="cd04194">
    <property type="entry name" value="GT8_A4GalT_like"/>
    <property type="match status" value="1"/>
</dbReference>
<evidence type="ECO:0000256" key="3">
    <source>
        <dbReference type="ARBA" id="ARBA00022723"/>
    </source>
</evidence>
<accession>A0A1U9K7P5</accession>
<name>A0A1U9K7P5_9BACL</name>
<proteinExistence type="predicted"/>
<dbReference type="KEGG" id="ntr:B0W44_09985"/>
<dbReference type="Gene3D" id="3.90.550.10">
    <property type="entry name" value="Spore Coat Polysaccharide Biosynthesis Protein SpsA, Chain A"/>
    <property type="match status" value="1"/>
</dbReference>
<dbReference type="PANTHER" id="PTHR13778:SF47">
    <property type="entry name" value="LIPOPOLYSACCHARIDE 1,3-GALACTOSYLTRANSFERASE"/>
    <property type="match status" value="1"/>
</dbReference>
<evidence type="ECO:0000313" key="5">
    <source>
        <dbReference type="Proteomes" id="UP000188603"/>
    </source>
</evidence>
<keyword evidence="2 4" id="KW-0808">Transferase</keyword>
<dbReference type="PANTHER" id="PTHR13778">
    <property type="entry name" value="GLYCOSYLTRANSFERASE 8 DOMAIN-CONTAINING PROTEIN"/>
    <property type="match status" value="1"/>
</dbReference>
<sequence>MNILVTINANYLKALKVMLKSMFINNPGVPFHIYLMHSRLKGEDVSDIDHFVAEHGQTLIEVEVQDDYFDRAPVLKHYTKEMYYRLLAFKFLPENLDKILYLDPDILVINEIQSLYDTDLSGFLYAAAYHDRVSITEINKLRLRPYEIEAYYNSGVLLMNLPLQREKINEQDIYNFVEENKKRLILPDQDIINALYSKSIKEIDEIRFNYDARFYRYYKMMSNGNIDMDYVIRHTSIIHFCGKRKPWHKHYTGRFHSLYKHYEKLALP</sequence>
<keyword evidence="3" id="KW-0479">Metal-binding</keyword>